<dbReference type="InterPro" id="IPR012677">
    <property type="entry name" value="Nucleotide-bd_a/b_plait_sf"/>
</dbReference>
<reference evidence="3 4" key="1">
    <citation type="journal article" date="2024" name="Proc. Natl. Acad. Sci. U.S.A.">
        <title>The genetic regulatory architecture and epigenomic basis for age-related changes in rattlesnake venom.</title>
        <authorList>
            <person name="Hogan M.P."/>
            <person name="Holding M.L."/>
            <person name="Nystrom G.S."/>
            <person name="Colston T.J."/>
            <person name="Bartlett D.A."/>
            <person name="Mason A.J."/>
            <person name="Ellsworth S.A."/>
            <person name="Rautsaw R.M."/>
            <person name="Lawrence K.C."/>
            <person name="Strickland J.L."/>
            <person name="He B."/>
            <person name="Fraser P."/>
            <person name="Margres M.J."/>
            <person name="Gilbert D.M."/>
            <person name="Gibbs H.L."/>
            <person name="Parkinson C.L."/>
            <person name="Rokyta D.R."/>
        </authorList>
    </citation>
    <scope>NUCLEOTIDE SEQUENCE [LARGE SCALE GENOMIC DNA]</scope>
    <source>
        <strain evidence="3">DRR0105</strain>
    </source>
</reference>
<sequence>MRTLDEFLVLLIGKQFIHPDIHNVDTGINKAMQPDTDKTRGRLRKPDMVLYVPRARREMAVSKSGTSVATKCGRESHCTAIVKESVKACETGQNPKTRKELLQNDQGKAKSPQKQRRTFFQDSSHNDSFCQKKLGTKTQGEKSPTFHQKATSHQLFPSFSFPDPTLTGVNETETYGCCTVQSAVSGERMADFQPEISSINISWKNKRKNPSEKQVTSRTRRAVVVSKEAGLDEDGKRTVSEQKMLSEDSKLLCKNNRAKPLSKDGSVLTGISENSISGNADKRIPENIEIYKGSSSICTEKGNSDSASISNCGLLEHIDKSNLFPMEITKYNRCKCIEQSNASQTAMSDNGILEYAVVEPKECDRFEDAKESVPASAQANEHGDKNESGISHHSVKFISDQVGVSSDNLTSDSSGNILIQVETHNLMENAEQFPDNSNVSIGVSCSDRTSEKIEDLPNSVFKVAGDEKLQACDSKHDKEKSLCHETGQCKVYTFEAKATRTTAESILDLIDQSTESRSSVEPICPSKETTSWSLKCASEKMACCPGSILERIGMPLGVEKPALGELQYPSEDKGEEPPTNCVPSSSEETTKTSTGPVNHSEADNMADESWDALFNDDGDCLDPQLLEQLSTCTLRGTRLQEPHFDYYNYSPADQDMSDSELPHVIEIYDFPPEFRTEDLLCVFCHYQKKGFDIKWIDDTHALGIFSSPITARDALNTKHLMVKTRPLSQATQAARTKARAYAEFLQPAKERPETSAALARRLVTGALGVRSKQSKAEREAERKQLQAARGKLEGAETLWCWRGVYLATHLIYYPHSGSLSGLNVCFSAVSQNIFAITLPDLPEFPREPLNGQ</sequence>
<evidence type="ECO:0000256" key="1">
    <source>
        <dbReference type="SAM" id="Coils"/>
    </source>
</evidence>
<feature type="compositionally biased region" description="Polar residues" evidence="2">
    <location>
        <begin position="136"/>
        <end position="151"/>
    </location>
</feature>
<gene>
    <name evidence="3" type="ORF">NXF25_011679</name>
</gene>
<feature type="region of interest" description="Disordered" evidence="2">
    <location>
        <begin position="568"/>
        <end position="602"/>
    </location>
</feature>
<feature type="region of interest" description="Disordered" evidence="2">
    <location>
        <begin position="89"/>
        <end position="151"/>
    </location>
</feature>
<proteinExistence type="predicted"/>
<dbReference type="Gene3D" id="3.30.70.330">
    <property type="match status" value="1"/>
</dbReference>
<name>A0AAW1BGN6_CROAD</name>
<dbReference type="PANTHER" id="PTHR21678">
    <property type="entry name" value="GROWTH INHIBITION AND DIFFERENTIATION RELATED PROTEIN 88"/>
    <property type="match status" value="1"/>
</dbReference>
<organism evidence="3 4">
    <name type="scientific">Crotalus adamanteus</name>
    <name type="common">Eastern diamondback rattlesnake</name>
    <dbReference type="NCBI Taxonomy" id="8729"/>
    <lineage>
        <taxon>Eukaryota</taxon>
        <taxon>Metazoa</taxon>
        <taxon>Chordata</taxon>
        <taxon>Craniata</taxon>
        <taxon>Vertebrata</taxon>
        <taxon>Euteleostomi</taxon>
        <taxon>Lepidosauria</taxon>
        <taxon>Squamata</taxon>
        <taxon>Bifurcata</taxon>
        <taxon>Unidentata</taxon>
        <taxon>Episquamata</taxon>
        <taxon>Toxicofera</taxon>
        <taxon>Serpentes</taxon>
        <taxon>Colubroidea</taxon>
        <taxon>Viperidae</taxon>
        <taxon>Crotalinae</taxon>
        <taxon>Crotalus</taxon>
    </lineage>
</organism>
<protein>
    <submittedName>
        <fullName evidence="3">Gidrp88: Growth inhibition and differentiation-related protein 88-like</fullName>
    </submittedName>
</protein>
<accession>A0AAW1BGN6</accession>
<dbReference type="Proteomes" id="UP001474421">
    <property type="component" value="Unassembled WGS sequence"/>
</dbReference>
<dbReference type="InterPro" id="IPR039884">
    <property type="entry name" value="R3HC1/R3HCL"/>
</dbReference>
<feature type="compositionally biased region" description="Low complexity" evidence="2">
    <location>
        <begin position="584"/>
        <end position="594"/>
    </location>
</feature>
<keyword evidence="4" id="KW-1185">Reference proteome</keyword>
<dbReference type="EMBL" id="JAOTOJ010000005">
    <property type="protein sequence ID" value="KAK9400965.1"/>
    <property type="molecule type" value="Genomic_DNA"/>
</dbReference>
<evidence type="ECO:0000313" key="3">
    <source>
        <dbReference type="EMBL" id="KAK9400965.1"/>
    </source>
</evidence>
<feature type="compositionally biased region" description="Polar residues" evidence="2">
    <location>
        <begin position="118"/>
        <end position="129"/>
    </location>
</feature>
<evidence type="ECO:0000313" key="4">
    <source>
        <dbReference type="Proteomes" id="UP001474421"/>
    </source>
</evidence>
<comment type="caution">
    <text evidence="3">The sequence shown here is derived from an EMBL/GenBank/DDBJ whole genome shotgun (WGS) entry which is preliminary data.</text>
</comment>
<keyword evidence="1" id="KW-0175">Coiled coil</keyword>
<dbReference type="AlphaFoldDB" id="A0AAW1BGN6"/>
<feature type="coiled-coil region" evidence="1">
    <location>
        <begin position="771"/>
        <end position="798"/>
    </location>
</feature>
<feature type="region of interest" description="Disordered" evidence="2">
    <location>
        <begin position="370"/>
        <end position="390"/>
    </location>
</feature>
<dbReference type="PANTHER" id="PTHR21678:SF7">
    <property type="entry name" value="COILED-COIL DOMAIN-CONTAINING PROTEIN R3HCC1L"/>
    <property type="match status" value="1"/>
</dbReference>
<evidence type="ECO:0000256" key="2">
    <source>
        <dbReference type="SAM" id="MobiDB-lite"/>
    </source>
</evidence>